<keyword evidence="2" id="KW-1185">Reference proteome</keyword>
<name>A0A1H2YR43_9GAMM</name>
<proteinExistence type="predicted"/>
<accession>A0A1H2YR43</accession>
<protein>
    <submittedName>
        <fullName evidence="1">Uncharacterized protein</fullName>
    </submittedName>
</protein>
<evidence type="ECO:0000313" key="2">
    <source>
        <dbReference type="Proteomes" id="UP000199675"/>
    </source>
</evidence>
<gene>
    <name evidence="1" type="ORF">SAMN04487960_10637</name>
</gene>
<dbReference type="EMBL" id="FNNE01000006">
    <property type="protein sequence ID" value="SDX07550.1"/>
    <property type="molecule type" value="Genomic_DNA"/>
</dbReference>
<dbReference type="AlphaFoldDB" id="A0A1H2YR43"/>
<dbReference type="Proteomes" id="UP000199675">
    <property type="component" value="Unassembled WGS sequence"/>
</dbReference>
<organism evidence="1 2">
    <name type="scientific">Marinobacter mobilis</name>
    <dbReference type="NCBI Taxonomy" id="488533"/>
    <lineage>
        <taxon>Bacteria</taxon>
        <taxon>Pseudomonadati</taxon>
        <taxon>Pseudomonadota</taxon>
        <taxon>Gammaproteobacteria</taxon>
        <taxon>Pseudomonadales</taxon>
        <taxon>Marinobacteraceae</taxon>
        <taxon>Marinobacter</taxon>
    </lineage>
</organism>
<evidence type="ECO:0000313" key="1">
    <source>
        <dbReference type="EMBL" id="SDX07550.1"/>
    </source>
</evidence>
<reference evidence="1 2" key="1">
    <citation type="submission" date="2016-10" db="EMBL/GenBank/DDBJ databases">
        <authorList>
            <person name="de Groot N.N."/>
        </authorList>
    </citation>
    <scope>NUCLEOTIDE SEQUENCE [LARGE SCALE GENOMIC DNA]</scope>
    <source>
        <strain evidence="1 2">CGMCC 1.7059</strain>
    </source>
</reference>
<sequence length="44" mass="5111">MARILRTKARPVKHFFEINPLDIPNRYFQSLSWLRPPPAPPAPA</sequence>